<dbReference type="UniPathway" id="UPA00094"/>
<comment type="caution">
    <text evidence="11">The sequence shown here is derived from an EMBL/GenBank/DDBJ whole genome shotgun (WGS) entry which is preliminary data.</text>
</comment>
<dbReference type="GO" id="GO:0005737">
    <property type="term" value="C:cytoplasm"/>
    <property type="evidence" value="ECO:0007669"/>
    <property type="project" value="InterPro"/>
</dbReference>
<evidence type="ECO:0000313" key="11">
    <source>
        <dbReference type="EMBL" id="TWP50621.1"/>
    </source>
</evidence>
<keyword evidence="6" id="KW-0275">Fatty acid biosynthesis</keyword>
<dbReference type="InterPro" id="IPR020841">
    <property type="entry name" value="PKS_Beta-ketoAc_synthase_dom"/>
</dbReference>
<organism evidence="11 12">
    <name type="scientific">Lentzea tibetensis</name>
    <dbReference type="NCBI Taxonomy" id="2591470"/>
    <lineage>
        <taxon>Bacteria</taxon>
        <taxon>Bacillati</taxon>
        <taxon>Actinomycetota</taxon>
        <taxon>Actinomycetes</taxon>
        <taxon>Pseudonocardiales</taxon>
        <taxon>Pseudonocardiaceae</taxon>
        <taxon>Lentzea</taxon>
    </lineage>
</organism>
<dbReference type="PROSITE" id="PS52004">
    <property type="entry name" value="KS3_2"/>
    <property type="match status" value="1"/>
</dbReference>
<dbReference type="EMBL" id="VOBR01000011">
    <property type="protein sequence ID" value="TWP50621.1"/>
    <property type="molecule type" value="Genomic_DNA"/>
</dbReference>
<dbReference type="SUPFAM" id="SSF52151">
    <property type="entry name" value="FabD/lysophospholipase-like"/>
    <property type="match status" value="1"/>
</dbReference>
<dbReference type="Pfam" id="PF00109">
    <property type="entry name" value="ketoacyl-synt"/>
    <property type="match status" value="2"/>
</dbReference>
<dbReference type="InterPro" id="IPR014043">
    <property type="entry name" value="Acyl_transferase_dom"/>
</dbReference>
<evidence type="ECO:0000259" key="10">
    <source>
        <dbReference type="PROSITE" id="PS52004"/>
    </source>
</evidence>
<dbReference type="RefSeq" id="WP_146353341.1">
    <property type="nucleotide sequence ID" value="NZ_VOBR01000011.1"/>
</dbReference>
<evidence type="ECO:0000256" key="6">
    <source>
        <dbReference type="ARBA" id="ARBA00023160"/>
    </source>
</evidence>
<dbReference type="CDD" id="cd01287">
    <property type="entry name" value="FabA"/>
    <property type="match status" value="1"/>
</dbReference>
<dbReference type="OrthoDB" id="9778690at2"/>
<dbReference type="Gene3D" id="3.40.47.10">
    <property type="match status" value="2"/>
</dbReference>
<dbReference type="SUPFAM" id="SSF53901">
    <property type="entry name" value="Thiolase-like"/>
    <property type="match status" value="3"/>
</dbReference>
<dbReference type="InterPro" id="IPR010083">
    <property type="entry name" value="FabA"/>
</dbReference>
<dbReference type="GO" id="GO:0019171">
    <property type="term" value="F:(3R)-hydroxyacyl-[acyl-carrier-protein] dehydratase activity"/>
    <property type="evidence" value="ECO:0007669"/>
    <property type="project" value="InterPro"/>
</dbReference>
<dbReference type="GO" id="GO:0016746">
    <property type="term" value="F:acyltransferase activity"/>
    <property type="evidence" value="ECO:0007669"/>
    <property type="project" value="InterPro"/>
</dbReference>
<dbReference type="InterPro" id="IPR016039">
    <property type="entry name" value="Thiolase-like"/>
</dbReference>
<dbReference type="InterPro" id="IPR014030">
    <property type="entry name" value="Ketoacyl_synth_N"/>
</dbReference>
<comment type="similarity">
    <text evidence="2">Belongs to the thioester dehydratase family. FabA subfamily.</text>
</comment>
<proteinExistence type="inferred from homology"/>
<dbReference type="GO" id="GO:0006633">
    <property type="term" value="P:fatty acid biosynthetic process"/>
    <property type="evidence" value="ECO:0007669"/>
    <property type="project" value="UniProtKB-UniPathway"/>
</dbReference>
<keyword evidence="3" id="KW-0444">Lipid biosynthesis</keyword>
<evidence type="ECO:0000256" key="4">
    <source>
        <dbReference type="ARBA" id="ARBA00022832"/>
    </source>
</evidence>
<dbReference type="Gene3D" id="3.30.70.250">
    <property type="entry name" value="Malonyl-CoA ACP transacylase, ACP-binding"/>
    <property type="match status" value="1"/>
</dbReference>
<evidence type="ECO:0000256" key="5">
    <source>
        <dbReference type="ARBA" id="ARBA00023098"/>
    </source>
</evidence>
<dbReference type="CDD" id="cd00833">
    <property type="entry name" value="PKS"/>
    <property type="match status" value="1"/>
</dbReference>
<comment type="pathway">
    <text evidence="1">Lipid metabolism; fatty acid biosynthesis.</text>
</comment>
<keyword evidence="7" id="KW-0456">Lyase</keyword>
<dbReference type="InterPro" id="IPR029069">
    <property type="entry name" value="HotDog_dom_sf"/>
</dbReference>
<dbReference type="Pfam" id="PF07977">
    <property type="entry name" value="FabA"/>
    <property type="match status" value="3"/>
</dbReference>
<dbReference type="PANTHER" id="PTHR43074">
    <property type="entry name" value="OMEGA-3 POLYUNSATURATED FATTY ACID SYNTHASE PFAB-RELATED"/>
    <property type="match status" value="1"/>
</dbReference>
<evidence type="ECO:0000256" key="9">
    <source>
        <dbReference type="SAM" id="MobiDB-lite"/>
    </source>
</evidence>
<feature type="domain" description="Ketosynthase family 3 (KS3)" evidence="10">
    <location>
        <begin position="3"/>
        <end position="389"/>
    </location>
</feature>
<dbReference type="InterPro" id="IPR016035">
    <property type="entry name" value="Acyl_Trfase/lysoPLipase"/>
</dbReference>
<dbReference type="SUPFAM" id="SSF54637">
    <property type="entry name" value="Thioesterase/thiol ester dehydrase-isomerase"/>
    <property type="match status" value="4"/>
</dbReference>
<keyword evidence="8" id="KW-0808">Transferase</keyword>
<dbReference type="Gene3D" id="3.40.366.10">
    <property type="entry name" value="Malonyl-Coenzyme A Acyl Carrier Protein, domain 2"/>
    <property type="match status" value="1"/>
</dbReference>
<dbReference type="Gene3D" id="3.10.129.10">
    <property type="entry name" value="Hotdog Thioesterase"/>
    <property type="match status" value="4"/>
</dbReference>
<comment type="similarity">
    <text evidence="8">Belongs to the thiolase-like superfamily. Beta-ketoacyl-ACP synthases family.</text>
</comment>
<evidence type="ECO:0000256" key="2">
    <source>
        <dbReference type="ARBA" id="ARBA00006714"/>
    </source>
</evidence>
<dbReference type="InterPro" id="IPR014031">
    <property type="entry name" value="Ketoacyl_synth_C"/>
</dbReference>
<evidence type="ECO:0000256" key="8">
    <source>
        <dbReference type="RuleBase" id="RU003694"/>
    </source>
</evidence>
<reference evidence="11 12" key="1">
    <citation type="submission" date="2019-07" db="EMBL/GenBank/DDBJ databases">
        <title>Lentzea xizangensis sp. nov., isolated from Qinghai-Tibetan Plateau Soils.</title>
        <authorList>
            <person name="Huang J."/>
        </authorList>
    </citation>
    <scope>NUCLEOTIDE SEQUENCE [LARGE SCALE GENOMIC DNA]</scope>
    <source>
        <strain evidence="11 12">FXJ1.1311</strain>
    </source>
</reference>
<dbReference type="Pfam" id="PF02801">
    <property type="entry name" value="Ketoacyl-synt_C"/>
    <property type="match status" value="1"/>
</dbReference>
<gene>
    <name evidence="11" type="ORF">FKR81_18555</name>
</gene>
<feature type="region of interest" description="Disordered" evidence="9">
    <location>
        <begin position="1146"/>
        <end position="1182"/>
    </location>
</feature>
<dbReference type="InterPro" id="IPR013114">
    <property type="entry name" value="FabA_FabZ"/>
</dbReference>
<keyword evidence="12" id="KW-1185">Reference proteome</keyword>
<dbReference type="SMART" id="SM00825">
    <property type="entry name" value="PKS_KS"/>
    <property type="match status" value="1"/>
</dbReference>
<dbReference type="InterPro" id="IPR001227">
    <property type="entry name" value="Ac_transferase_dom_sf"/>
</dbReference>
<evidence type="ECO:0000313" key="12">
    <source>
        <dbReference type="Proteomes" id="UP000316639"/>
    </source>
</evidence>
<feature type="compositionally biased region" description="Basic and acidic residues" evidence="9">
    <location>
        <begin position="1172"/>
        <end position="1182"/>
    </location>
</feature>
<dbReference type="InterPro" id="IPR052568">
    <property type="entry name" value="PKS-FAS_Synthase"/>
</dbReference>
<sequence length="2316" mass="250403">MRFEPIAIVGRGAVLPDARDADTFCANVIAGRMSISTAPEGRWKVPHGVPEGTWGDVGGYVRHFAAEQGLDPQFQWVRHGVEAALEGLDRGRAGLVLGNLSFPTVGMADYAERVWRGNERTDPRNRFMSGLPAHLTGLDAFALDAACASSLYAIKLACDRLHDRTADVMVAGAVNCADDLFIHVGFSALSALSKSGRSRPFHREADGLVPAEGAAFVSLMRLADVRDEEVFGVIRGVGLSNDGRGSGMLVPSAEGQIRAMRQAYQMAGVAPETVELLECHATGTPVGDVVEVTSAAQIFKNHKGLAIGSAKSNVGHLITAAGVAGLIKVLGAMRNGVRPATLNADDTIDALDGTPLRVLTEAEEWIKPKRAAVSAFGFGGNNAHLIVDAPGQHHGAVEPLPLKEPVAIVAIGAKVGTGDSTHDLTRALFTGEKTGKRESVDVALQGLRMPPLDLAQTHAQQLLVLETAREVARNLPRDRTMVLIGMGCDAEVARYGARWRAAPEERDGVVPNLTSAAVVGTMPNITANRINAVLDLAGPSFSVSAEEASGVVALELAARAIRHGEADAAVVGAVDLSHEPVHEQALADLGITRESGDAAVVLVLKKFSDAQDDEIIALLDDATSEADLIVGDRGFDPSIVCGTPHAAKGLLAVATAALALRHRATPRTGAPADPAFDVDTAKVVVKPLEAGEKTVRLRQHRTKPWIAERPPRLRVYSGADRTAVIDALDAGRESGEGPARLVLLDDDKAPAKAWLEGRALKPEGAAFRATPLAGEIGFVFTGGLAAYPGMGRELLLAFPHLLEQIEARSGSVRDVVGWAFEGADSEPREVLDQIWGTALLSQVHAMITRDLLGITPNAALGYSAGESNALVALGVWTDMRKLRAEMTSSGMFSRQVAGEFMAIKRAWARQGVEGTRWKNYLVGVSADHARKRLHGEQAVHLIAVNSPDSCIIGGEVTACERVLSTLDAAYTLPVPYELAVHTPELGEVRNEWWRLHCRPTTPPPGVRFYSCATDDSYLPTAERVADALTAQAVGTMDFAGAIEQAWRDGVRIFVEHGPKSLCSDWIRRTLGDREHLAVALDAQDGRSVRQLSRVAAELVAAGVDVNTTALHDQLDSAVPGTAAQRSVLTLPAHPPEVRLSKTTMVRPPVLPPVTTPVPRPSLPDAVAAPGLPRDDSKPGPKFTREQLEHLAGGKISELFGFMFEAQDGYARQCRMPQPPMLLADRVTGIDAEPGSMGTGTIWTETDVLPDAWYLDSTGRMPPGILIESGQADLLLISWLGADLLNKGERVYRLLGCELTFHGSPPEPGETLRYQIEIDGHAELNGIRLFFFHYDCYVGDELRLSVRKGQAGFFTDQELAATTGVIWDPELERPEGPCEAPVVVTGQRSFDAEQVRAFADGRPYDCFGPQWDLTRAHIRTPRIDDGRMLFLDEVTDFDVKGGPWQRGYLKAETKVEPDEWFFDGHFKNDPCMPGTLMFQGCLQAMSFYLAGCGFTIGNDAWRFEPVPGEGYDMRCRGQVTPDSRNLSYEVFVSELVAGPIPTLHADVLCTVDGVKAFHAKRVGLRLVPAWPLDQWRTRELANHVETGAVAEAGGVRFDYAALLACAWGKPSDAFGELYARFDSHRKVARLPGAPYHFMSRIASVDGAIGGMEAGSSCVVEYDVPADAWYFEQNGQATMPLAVLMEVVLQPCGWLASYVGCAVEIDKDLLFRNLDGKGTIHGEITPDTKVVRTTTKLRDISVNGPMIIVSFDVRCYGDDALVYELDTVFGFFPPESFVDQPGLGCTDAERAALAPSGQVVDLTARPAKYCDGELRLAGPMLLMLDRVTGYDPTGGAAGLGRLTAEKDVDAGEWFFKAHFFQDPVQPGSLGIEALYQLLQFYLLERGAGEGLAQPRFEMMMDSAPMVWKYRGQVVPSHTTISSELEITSYDAENRCAKAKAWLWVDGRRIYSTAEIGVRVVGASQEENWLHDHRPTWTVPVVPMMSVVDQLAGGETALRDVTLRRWIPAAEPPRMKVERDGSLVTLLVWRDAQNPVLSRFEPVATAKVVPRGARPAPFAELPNAEPVTDFYTSGALFHGPAFHYLKSLRRSAGGASGVLDAGAGSVPRGNLHQGLLDAATHAIPHDSMWRWYQEIPRDQVAYPHRITSFEQYEPLPSSGEVQVEARFAGFENGDRRFPVVQLQLLSDGQVLVAMRLVEVLMPTGVFGAASSAQRRAFLRDRVYADGLGLSTTEVGTTRLSLADVEQCDWLVGTVASAYGLPAGARGRDHLARIAVQDHVARLLRVHPSAVRVEGHTAQVAGETYDVLVTEHESVVFVRG</sequence>
<dbReference type="SMART" id="SM00827">
    <property type="entry name" value="PKS_AT"/>
    <property type="match status" value="1"/>
</dbReference>
<dbReference type="PANTHER" id="PTHR43074:SF1">
    <property type="entry name" value="BETA-KETOACYL SYNTHASE FAMILY PROTEIN-RELATED"/>
    <property type="match status" value="1"/>
</dbReference>
<name>A0A563ESZ6_9PSEU</name>
<protein>
    <submittedName>
        <fullName evidence="11">Beta-ketoacyl synthase</fullName>
    </submittedName>
</protein>
<keyword evidence="5" id="KW-0443">Lipid metabolism</keyword>
<feature type="compositionally biased region" description="Pro residues" evidence="9">
    <location>
        <begin position="1148"/>
        <end position="1161"/>
    </location>
</feature>
<accession>A0A563ESZ6</accession>
<dbReference type="Gene3D" id="3.30.70.3290">
    <property type="match status" value="1"/>
</dbReference>
<keyword evidence="4" id="KW-0276">Fatty acid metabolism</keyword>
<dbReference type="Proteomes" id="UP000316639">
    <property type="component" value="Unassembled WGS sequence"/>
</dbReference>
<evidence type="ECO:0000256" key="7">
    <source>
        <dbReference type="ARBA" id="ARBA00023239"/>
    </source>
</evidence>
<evidence type="ECO:0000256" key="1">
    <source>
        <dbReference type="ARBA" id="ARBA00005194"/>
    </source>
</evidence>
<evidence type="ECO:0000256" key="3">
    <source>
        <dbReference type="ARBA" id="ARBA00022516"/>
    </source>
</evidence>